<dbReference type="AlphaFoldDB" id="A0A6E8VYU7"/>
<comment type="similarity">
    <text evidence="8">Belongs to the insect chemoreceptor superfamily. Gustatory receptor (GR) family.</text>
</comment>
<dbReference type="Pfam" id="PF08395">
    <property type="entry name" value="7tm_7"/>
    <property type="match status" value="1"/>
</dbReference>
<evidence type="ECO:0000256" key="6">
    <source>
        <dbReference type="ARBA" id="ARBA00023170"/>
    </source>
</evidence>
<keyword evidence="10" id="KW-1185">Reference proteome</keyword>
<keyword evidence="3 8" id="KW-0812">Transmembrane</keyword>
<proteinExistence type="inferred from homology"/>
<evidence type="ECO:0000256" key="3">
    <source>
        <dbReference type="ARBA" id="ARBA00022692"/>
    </source>
</evidence>
<dbReference type="GO" id="GO:0030425">
    <property type="term" value="C:dendrite"/>
    <property type="evidence" value="ECO:0007669"/>
    <property type="project" value="TreeGrafter"/>
</dbReference>
<dbReference type="VEuPathDB" id="VectorBase:ACON009805"/>
<evidence type="ECO:0000256" key="7">
    <source>
        <dbReference type="ARBA" id="ARBA00023224"/>
    </source>
</evidence>
<evidence type="ECO:0000256" key="8">
    <source>
        <dbReference type="RuleBase" id="RU363108"/>
    </source>
</evidence>
<feature type="transmembrane region" description="Helical" evidence="8">
    <location>
        <begin position="36"/>
        <end position="54"/>
    </location>
</feature>
<feature type="transmembrane region" description="Helical" evidence="8">
    <location>
        <begin position="241"/>
        <end position="262"/>
    </location>
</feature>
<keyword evidence="7 8" id="KW-0807">Transducer</keyword>
<feature type="transmembrane region" description="Helical" evidence="8">
    <location>
        <begin position="69"/>
        <end position="89"/>
    </location>
</feature>
<dbReference type="GO" id="GO:0007635">
    <property type="term" value="P:chemosensory behavior"/>
    <property type="evidence" value="ECO:0007669"/>
    <property type="project" value="TreeGrafter"/>
</dbReference>
<dbReference type="PANTHER" id="PTHR21143">
    <property type="entry name" value="INVERTEBRATE GUSTATORY RECEPTOR"/>
    <property type="match status" value="1"/>
</dbReference>
<evidence type="ECO:0000256" key="2">
    <source>
        <dbReference type="ARBA" id="ARBA00022475"/>
    </source>
</evidence>
<dbReference type="InterPro" id="IPR013604">
    <property type="entry name" value="7TM_chemorcpt"/>
</dbReference>
<keyword evidence="4 8" id="KW-1133">Transmembrane helix</keyword>
<keyword evidence="2 8" id="KW-1003">Cell membrane</keyword>
<dbReference type="GO" id="GO:0005886">
    <property type="term" value="C:plasma membrane"/>
    <property type="evidence" value="ECO:0007669"/>
    <property type="project" value="UniProtKB-SubCell"/>
</dbReference>
<dbReference type="PANTHER" id="PTHR21143:SF134">
    <property type="entry name" value="GUSTATORY RECEPTOR"/>
    <property type="match status" value="1"/>
</dbReference>
<comment type="caution">
    <text evidence="8">Lacks conserved residue(s) required for the propagation of feature annotation.</text>
</comment>
<dbReference type="GO" id="GO:0030424">
    <property type="term" value="C:axon"/>
    <property type="evidence" value="ECO:0007669"/>
    <property type="project" value="TreeGrafter"/>
</dbReference>
<dbReference type="GO" id="GO:0007165">
    <property type="term" value="P:signal transduction"/>
    <property type="evidence" value="ECO:0007669"/>
    <property type="project" value="UniProtKB-KW"/>
</dbReference>
<evidence type="ECO:0000256" key="5">
    <source>
        <dbReference type="ARBA" id="ARBA00023136"/>
    </source>
</evidence>
<organism evidence="9 10">
    <name type="scientific">Anopheles coluzzii</name>
    <name type="common">African malaria mosquito</name>
    <dbReference type="NCBI Taxonomy" id="1518534"/>
    <lineage>
        <taxon>Eukaryota</taxon>
        <taxon>Metazoa</taxon>
        <taxon>Ecdysozoa</taxon>
        <taxon>Arthropoda</taxon>
        <taxon>Hexapoda</taxon>
        <taxon>Insecta</taxon>
        <taxon>Pterygota</taxon>
        <taxon>Neoptera</taxon>
        <taxon>Endopterygota</taxon>
        <taxon>Diptera</taxon>
        <taxon>Nematocera</taxon>
        <taxon>Culicoidea</taxon>
        <taxon>Culicidae</taxon>
        <taxon>Anophelinae</taxon>
        <taxon>Anopheles</taxon>
    </lineage>
</organism>
<reference evidence="9" key="2">
    <citation type="submission" date="2020-05" db="UniProtKB">
        <authorList>
            <consortium name="EnsemblMetazoa"/>
        </authorList>
    </citation>
    <scope>IDENTIFICATION</scope>
    <source>
        <strain evidence="9">Ngousso</strain>
    </source>
</reference>
<comment type="function">
    <text evidence="8">Gustatory receptor which mediates acceptance or avoidance behavior, depending on its substrates.</text>
</comment>
<keyword evidence="5 8" id="KW-0472">Membrane</keyword>
<protein>
    <recommendedName>
        <fullName evidence="8">Gustatory receptor</fullName>
    </recommendedName>
</protein>
<evidence type="ECO:0000313" key="10">
    <source>
        <dbReference type="Proteomes" id="UP001105220"/>
    </source>
</evidence>
<keyword evidence="6 8" id="KW-0675">Receptor</keyword>
<dbReference type="EnsemblMetazoa" id="ACON009805-RF">
    <property type="protein sequence ID" value="ACON009805-PF"/>
    <property type="gene ID" value="ACON009805"/>
</dbReference>
<reference key="1">
    <citation type="journal article" date="2019" name="Genes (Basel)">
        <title>A High-Quality De novo Genome Assembly from a Single Mosquito Using PacBio Sequencing.</title>
        <authorList>
            <person name="Kingan S.B."/>
            <person name="Heaton H."/>
            <person name="Cudini J."/>
            <person name="Lambert C.C."/>
            <person name="Baybayan P."/>
            <person name="Galvin B.D."/>
            <person name="Durbin R."/>
            <person name="Korlach J."/>
            <person name="Lawniczak M.K.N."/>
        </authorList>
    </citation>
    <scope>NUCLEOTIDE SEQUENCE [LARGE SCALE GENOMIC DNA]</scope>
    <source>
        <strain>Mali-NIH</strain>
    </source>
</reference>
<name>A0A6E8VYU7_ANOCL</name>
<comment type="subcellular location">
    <subcellularLocation>
        <location evidence="1 8">Cell membrane</location>
        <topology evidence="1 8">Multi-pass membrane protein</topology>
    </subcellularLocation>
</comment>
<feature type="transmembrane region" description="Helical" evidence="8">
    <location>
        <begin position="143"/>
        <end position="160"/>
    </location>
</feature>
<feature type="transmembrane region" description="Helical" evidence="8">
    <location>
        <begin position="172"/>
        <end position="195"/>
    </location>
</feature>
<sequence length="400" mass="45951">MRCIRVHLAYMGRLGLTMVKYDSEKHTFNSVQNARFKFSCLFAVALISSGYLIWRSPMDYSVYKFDSKIFDITIFIINTIITNTIYIILPLQCYCKHHQLANSLNALLINDSILRRLALLVGKEPPCYTEATYFSFIMRWDGIFFFSFFFCSYFMKNWVIDEFVHLQLSVCIYLAMDLALGWTLGLCCVVMLVGIEQLSHIIDLLLKASDERAIAPELISPILWDVYDRVTIHVRKDLSQYCGPIVVLFTSLFVLECAISLVDLGGLLYDGSDLDMSLIAVGALWLLFDFKKFIVPLLLSECLKQKVEETALCTRHFDDYRLQNTRAAKQIQKFLLKNLHQKKKFSACGFFDIDNTVIYMVFSSIVTYLVILIQFKQLETDLTQAGDGYNVTSNVSTVQP</sequence>
<dbReference type="GO" id="GO:0050909">
    <property type="term" value="P:sensory perception of taste"/>
    <property type="evidence" value="ECO:0007669"/>
    <property type="project" value="InterPro"/>
</dbReference>
<dbReference type="Proteomes" id="UP001105220">
    <property type="component" value="Unplaced"/>
</dbReference>
<dbReference type="GO" id="GO:0008049">
    <property type="term" value="P:male courtship behavior"/>
    <property type="evidence" value="ECO:0007669"/>
    <property type="project" value="TreeGrafter"/>
</dbReference>
<evidence type="ECO:0000256" key="4">
    <source>
        <dbReference type="ARBA" id="ARBA00022989"/>
    </source>
</evidence>
<evidence type="ECO:0000313" key="9">
    <source>
        <dbReference type="EnsemblMetazoa" id="ACON009805-PF"/>
    </source>
</evidence>
<feature type="transmembrane region" description="Helical" evidence="8">
    <location>
        <begin position="357"/>
        <end position="375"/>
    </location>
</feature>
<dbReference type="GO" id="GO:0043025">
    <property type="term" value="C:neuronal cell body"/>
    <property type="evidence" value="ECO:0007669"/>
    <property type="project" value="TreeGrafter"/>
</dbReference>
<accession>A0A6E8VYU7</accession>
<evidence type="ECO:0000256" key="1">
    <source>
        <dbReference type="ARBA" id="ARBA00004651"/>
    </source>
</evidence>